<proteinExistence type="predicted"/>
<feature type="region of interest" description="Disordered" evidence="1">
    <location>
        <begin position="19"/>
        <end position="75"/>
    </location>
</feature>
<feature type="compositionally biased region" description="Polar residues" evidence="1">
    <location>
        <begin position="19"/>
        <end position="35"/>
    </location>
</feature>
<sequence>MHVFLKEIFCFKSSLQKTLAPTKSVSGPDILTSSALPGDQDPDVSPGSLNSGSARDWTTLRVTGRDSQSERPPMAMETGGVIWRVGASFWELTGFIAASDPAHYSGYCVTNEQRGSAFCR</sequence>
<dbReference type="AlphaFoldDB" id="A0AAV4SDD6"/>
<accession>A0AAV4SDD6</accession>
<dbReference type="Proteomes" id="UP001054837">
    <property type="component" value="Unassembled WGS sequence"/>
</dbReference>
<keyword evidence="3" id="KW-1185">Reference proteome</keyword>
<evidence type="ECO:0000256" key="1">
    <source>
        <dbReference type="SAM" id="MobiDB-lite"/>
    </source>
</evidence>
<dbReference type="EMBL" id="BPLQ01007740">
    <property type="protein sequence ID" value="GIY31999.1"/>
    <property type="molecule type" value="Genomic_DNA"/>
</dbReference>
<reference evidence="2 3" key="1">
    <citation type="submission" date="2021-06" db="EMBL/GenBank/DDBJ databases">
        <title>Caerostris darwini draft genome.</title>
        <authorList>
            <person name="Kono N."/>
            <person name="Arakawa K."/>
        </authorList>
    </citation>
    <scope>NUCLEOTIDE SEQUENCE [LARGE SCALE GENOMIC DNA]</scope>
</reference>
<evidence type="ECO:0000313" key="2">
    <source>
        <dbReference type="EMBL" id="GIY31999.1"/>
    </source>
</evidence>
<protein>
    <submittedName>
        <fullName evidence="2">Uncharacterized protein</fullName>
    </submittedName>
</protein>
<name>A0AAV4SDD6_9ARAC</name>
<comment type="caution">
    <text evidence="2">The sequence shown here is derived from an EMBL/GenBank/DDBJ whole genome shotgun (WGS) entry which is preliminary data.</text>
</comment>
<organism evidence="2 3">
    <name type="scientific">Caerostris darwini</name>
    <dbReference type="NCBI Taxonomy" id="1538125"/>
    <lineage>
        <taxon>Eukaryota</taxon>
        <taxon>Metazoa</taxon>
        <taxon>Ecdysozoa</taxon>
        <taxon>Arthropoda</taxon>
        <taxon>Chelicerata</taxon>
        <taxon>Arachnida</taxon>
        <taxon>Araneae</taxon>
        <taxon>Araneomorphae</taxon>
        <taxon>Entelegynae</taxon>
        <taxon>Araneoidea</taxon>
        <taxon>Araneidae</taxon>
        <taxon>Caerostris</taxon>
    </lineage>
</organism>
<evidence type="ECO:0000313" key="3">
    <source>
        <dbReference type="Proteomes" id="UP001054837"/>
    </source>
</evidence>
<gene>
    <name evidence="2" type="ORF">CDAR_411071</name>
</gene>